<reference evidence="3 4" key="1">
    <citation type="submission" date="2022-10" db="EMBL/GenBank/DDBJ databases">
        <title>Janthinobacterium sp. hw3 Genome sequencing.</title>
        <authorList>
            <person name="Park S."/>
        </authorList>
    </citation>
    <scope>NUCLEOTIDE SEQUENCE [LARGE SCALE GENOMIC DNA]</scope>
    <source>
        <strain evidence="4">hw3</strain>
    </source>
</reference>
<accession>A0ABT5JXU4</accession>
<keyword evidence="4" id="KW-1185">Reference proteome</keyword>
<keyword evidence="1" id="KW-0472">Membrane</keyword>
<keyword evidence="1" id="KW-1133">Transmembrane helix</keyword>
<feature type="transmembrane region" description="Helical" evidence="1">
    <location>
        <begin position="86"/>
        <end position="104"/>
    </location>
</feature>
<feature type="transmembrane region" description="Helical" evidence="1">
    <location>
        <begin position="18"/>
        <end position="39"/>
    </location>
</feature>
<organism evidence="3 4">
    <name type="scientific">Janthinobacterium fluminis</name>
    <dbReference type="NCBI Taxonomy" id="2987524"/>
    <lineage>
        <taxon>Bacteria</taxon>
        <taxon>Pseudomonadati</taxon>
        <taxon>Pseudomonadota</taxon>
        <taxon>Betaproteobacteria</taxon>
        <taxon>Burkholderiales</taxon>
        <taxon>Oxalobacteraceae</taxon>
        <taxon>Janthinobacterium</taxon>
    </lineage>
</organism>
<protein>
    <submittedName>
        <fullName evidence="3">Type II CAAX endopeptidase family protein</fullName>
    </submittedName>
</protein>
<dbReference type="RefSeq" id="WP_273669000.1">
    <property type="nucleotide sequence ID" value="NZ_JAQQXR010000001.1"/>
</dbReference>
<dbReference type="Proteomes" id="UP001221208">
    <property type="component" value="Unassembled WGS sequence"/>
</dbReference>
<dbReference type="PANTHER" id="PTHR39430">
    <property type="entry name" value="MEMBRANE-ASSOCIATED PROTEASE-RELATED"/>
    <property type="match status" value="1"/>
</dbReference>
<evidence type="ECO:0000256" key="1">
    <source>
        <dbReference type="SAM" id="Phobius"/>
    </source>
</evidence>
<dbReference type="PANTHER" id="PTHR39430:SF1">
    <property type="entry name" value="PROTEASE"/>
    <property type="match status" value="1"/>
</dbReference>
<feature type="domain" description="CAAX prenyl protease 2/Lysostaphin resistance protein A-like" evidence="2">
    <location>
        <begin position="124"/>
        <end position="218"/>
    </location>
</feature>
<feature type="transmembrane region" description="Helical" evidence="1">
    <location>
        <begin position="124"/>
        <end position="142"/>
    </location>
</feature>
<gene>
    <name evidence="3" type="ORF">OIK44_02085</name>
</gene>
<feature type="transmembrane region" description="Helical" evidence="1">
    <location>
        <begin position="45"/>
        <end position="65"/>
    </location>
</feature>
<feature type="transmembrane region" description="Helical" evidence="1">
    <location>
        <begin position="154"/>
        <end position="173"/>
    </location>
</feature>
<sequence>MKIFFFDEQHQLRNGWKILAFLAVTASLIFPSVLVLKTLPPELRMYAPKIVFLVVGVLTATWLCLRAEGRSLASVGCRLDRRFGRQFGLGLAGGVGALLLVALLVRMSNGYHLVVASHAALPNLLKGAVLMLGIAAMEELAYRGYAFQRAIRGMGVLGAQLLFAVIFCASHPLNGGMSVAMMLLVMLNIFLFAIIAGICYVRTGSLAASIGVHMGWNWAQQSLGFGVGGADVHGWYAPVFHGRPDWLTGGAFGLEASAASTIILVGATVVLACWRGEKAVAPSAARRGARVRAA</sequence>
<proteinExistence type="predicted"/>
<comment type="caution">
    <text evidence="3">The sequence shown here is derived from an EMBL/GenBank/DDBJ whole genome shotgun (WGS) entry which is preliminary data.</text>
</comment>
<feature type="transmembrane region" description="Helical" evidence="1">
    <location>
        <begin position="179"/>
        <end position="201"/>
    </location>
</feature>
<evidence type="ECO:0000313" key="3">
    <source>
        <dbReference type="EMBL" id="MDC8756372.1"/>
    </source>
</evidence>
<evidence type="ECO:0000259" key="2">
    <source>
        <dbReference type="Pfam" id="PF02517"/>
    </source>
</evidence>
<dbReference type="InterPro" id="IPR003675">
    <property type="entry name" value="Rce1/LyrA-like_dom"/>
</dbReference>
<dbReference type="EMBL" id="JAQQXR010000001">
    <property type="protein sequence ID" value="MDC8756372.1"/>
    <property type="molecule type" value="Genomic_DNA"/>
</dbReference>
<evidence type="ECO:0000313" key="4">
    <source>
        <dbReference type="Proteomes" id="UP001221208"/>
    </source>
</evidence>
<keyword evidence="1" id="KW-0812">Transmembrane</keyword>
<dbReference type="Pfam" id="PF02517">
    <property type="entry name" value="Rce1-like"/>
    <property type="match status" value="1"/>
</dbReference>
<name>A0ABT5JXU4_9BURK</name>